<evidence type="ECO:0008006" key="5">
    <source>
        <dbReference type="Google" id="ProtNLM"/>
    </source>
</evidence>
<keyword evidence="4" id="KW-1185">Reference proteome</keyword>
<dbReference type="InterPro" id="IPR006059">
    <property type="entry name" value="SBP"/>
</dbReference>
<organism evidence="3 4">
    <name type="scientific">Gordoniibacillus kamchatkensis</name>
    <dbReference type="NCBI Taxonomy" id="1590651"/>
    <lineage>
        <taxon>Bacteria</taxon>
        <taxon>Bacillati</taxon>
        <taxon>Bacillota</taxon>
        <taxon>Bacilli</taxon>
        <taxon>Bacillales</taxon>
        <taxon>Paenibacillaceae</taxon>
        <taxon>Gordoniibacillus</taxon>
    </lineage>
</organism>
<dbReference type="SUPFAM" id="SSF53850">
    <property type="entry name" value="Periplasmic binding protein-like II"/>
    <property type="match status" value="1"/>
</dbReference>
<dbReference type="PANTHER" id="PTHR43649:SF12">
    <property type="entry name" value="DIACETYLCHITOBIOSE BINDING PROTEIN DASA"/>
    <property type="match status" value="1"/>
</dbReference>
<dbReference type="Proteomes" id="UP000031967">
    <property type="component" value="Unassembled WGS sequence"/>
</dbReference>
<dbReference type="InterPro" id="IPR050490">
    <property type="entry name" value="Bact_solute-bd_prot1"/>
</dbReference>
<comment type="caution">
    <text evidence="3">The sequence shown here is derived from an EMBL/GenBank/DDBJ whole genome shotgun (WGS) entry which is preliminary data.</text>
</comment>
<feature type="region of interest" description="Disordered" evidence="1">
    <location>
        <begin position="25"/>
        <end position="55"/>
    </location>
</feature>
<dbReference type="RefSeq" id="WP_041045539.1">
    <property type="nucleotide sequence ID" value="NZ_JXAK01000003.1"/>
</dbReference>
<dbReference type="EMBL" id="JXAK01000003">
    <property type="protein sequence ID" value="KIL42166.1"/>
    <property type="molecule type" value="Genomic_DNA"/>
</dbReference>
<keyword evidence="2" id="KW-0732">Signal</keyword>
<feature type="compositionally biased region" description="Low complexity" evidence="1">
    <location>
        <begin position="25"/>
        <end position="43"/>
    </location>
</feature>
<evidence type="ECO:0000313" key="4">
    <source>
        <dbReference type="Proteomes" id="UP000031967"/>
    </source>
</evidence>
<dbReference type="PROSITE" id="PS51257">
    <property type="entry name" value="PROKAR_LIPOPROTEIN"/>
    <property type="match status" value="1"/>
</dbReference>
<sequence>MQRKMFIVLVCAALALMMALAGCSPAGQSGQSQNGSSGSQTTQGGNGGTPAKPVKLTYLDPLPSPERTALMQDLLKRFHDQNPNIEVEYQSVPWDQASKKWLAMGASGTLPDVVSIDDTSMTGLAAAGYIENLQPYYDKWSQTGNLTEASKLSRNKYKGNVYAIPDGFGLQGLFVRTDWFKELNLEPKIETWDDYFDLAKKLTDPAKGRYGISFRGGANGILRAMEYVVNAVHTDSWFEKDGKSILYRPEAAAAFKKFYSVYLDGYAPKESINWGFNEMVQGFMNGQAGILNQTPEVIVTADKNMKPGTWTVLPMPKASDGKRYMTWGYTAGYAMSAKSQNKAEAWKLIEFLSSPEINLEYCKKFSAIPIYKKNMDDPFFKQGPIAGYAASLADANIVYSTPPSYLTELPNFSGTYAVQETQKYLTGAQSLDDTVKHLADFLTQAQQKYMKENPQ</sequence>
<proteinExistence type="predicted"/>
<feature type="chain" id="PRO_5046893963" description="Sugar ABC transporter substrate-binding protein" evidence="2">
    <location>
        <begin position="22"/>
        <end position="455"/>
    </location>
</feature>
<evidence type="ECO:0000313" key="3">
    <source>
        <dbReference type="EMBL" id="KIL42166.1"/>
    </source>
</evidence>
<dbReference type="Pfam" id="PF01547">
    <property type="entry name" value="SBP_bac_1"/>
    <property type="match status" value="1"/>
</dbReference>
<gene>
    <name evidence="3" type="ORF">SD70_03130</name>
</gene>
<feature type="signal peptide" evidence="2">
    <location>
        <begin position="1"/>
        <end position="21"/>
    </location>
</feature>
<evidence type="ECO:0000256" key="2">
    <source>
        <dbReference type="SAM" id="SignalP"/>
    </source>
</evidence>
<dbReference type="CDD" id="cd13585">
    <property type="entry name" value="PBP2_TMBP_like"/>
    <property type="match status" value="1"/>
</dbReference>
<dbReference type="Gene3D" id="3.40.190.10">
    <property type="entry name" value="Periplasmic binding protein-like II"/>
    <property type="match status" value="1"/>
</dbReference>
<accession>A0ABR5AME3</accession>
<protein>
    <recommendedName>
        <fullName evidence="5">Sugar ABC transporter substrate-binding protein</fullName>
    </recommendedName>
</protein>
<reference evidence="3 4" key="1">
    <citation type="submission" date="2014-12" db="EMBL/GenBank/DDBJ databases">
        <title>Draft genome sequence of Paenibacillus kamchatkensis strain B-2647.</title>
        <authorList>
            <person name="Karlyshev A.V."/>
            <person name="Kudryashova E.B."/>
        </authorList>
    </citation>
    <scope>NUCLEOTIDE SEQUENCE [LARGE SCALE GENOMIC DNA]</scope>
    <source>
        <strain evidence="3 4">VKM B-2647</strain>
    </source>
</reference>
<evidence type="ECO:0000256" key="1">
    <source>
        <dbReference type="SAM" id="MobiDB-lite"/>
    </source>
</evidence>
<dbReference type="PANTHER" id="PTHR43649">
    <property type="entry name" value="ARABINOSE-BINDING PROTEIN-RELATED"/>
    <property type="match status" value="1"/>
</dbReference>
<name>A0ABR5AME3_9BACL</name>